<keyword evidence="9 17" id="KW-0418">Kinase</keyword>
<dbReference type="InterPro" id="IPR005467">
    <property type="entry name" value="His_kinase_dom"/>
</dbReference>
<keyword evidence="13 14" id="KW-0472">Membrane</keyword>
<dbReference type="PANTHER" id="PTHR34220">
    <property type="entry name" value="SENSOR HISTIDINE KINASE YPDA"/>
    <property type="match status" value="1"/>
</dbReference>
<dbReference type="SUPFAM" id="SSF55874">
    <property type="entry name" value="ATPase domain of HSP90 chaperone/DNA topoisomerase II/histidine kinase"/>
    <property type="match status" value="1"/>
</dbReference>
<gene>
    <name evidence="17" type="ORF">DFR58_1429</name>
</gene>
<dbReference type="InterPro" id="IPR050640">
    <property type="entry name" value="Bact_2-comp_sensor_kinase"/>
</dbReference>
<dbReference type="GO" id="GO:0005886">
    <property type="term" value="C:plasma membrane"/>
    <property type="evidence" value="ECO:0007669"/>
    <property type="project" value="UniProtKB-SubCell"/>
</dbReference>
<evidence type="ECO:0000256" key="5">
    <source>
        <dbReference type="ARBA" id="ARBA00022553"/>
    </source>
</evidence>
<dbReference type="EC" id="2.7.13.3" evidence="3"/>
<dbReference type="GO" id="GO:0005524">
    <property type="term" value="F:ATP binding"/>
    <property type="evidence" value="ECO:0007669"/>
    <property type="project" value="UniProtKB-KW"/>
</dbReference>
<sequence>MASGKILSWLKGLNLGQKLILSYISIVAVPVFFLGFNSIWSLELSTEQEALRNSRQSLKIAVERIQRSIDECQRAMYNLMSSNSFIEFISTKGDSGTEELLTFKRGPLSSVQAIQNNNIGLYSLRVFVYDPIFLEIWPTIYNASRISNLKWEEWGSGLRTKGHWRLIHREEPITDEKTELQEVVSLYREVRYPGKGTVGIAEVNMLSNNFFPSLYTREEHSWMCVIDKRNEIYFDSEGSFLSGGSIPLEGISDILTENSSSKEGYFRYTADYSEFLVVYTYMDTLDAYLYHITSTAQIKEGLNNARRLIMLFTLIAMIVFSIVTYLITSVILKKLKMIIITMRRVQSGELNVEIPFSGKDEIGELAYHFRKMLLKVNELISIIVKKQVAAKNAEIKALQTQINSHFIYNVLENIKMMAEIDSKYEISDAVDSLGSMMRYSMNWKKHYVSIQEELGYIRDYIALMNIRYDNHISLVIDVPQELLKREILKMTLQPIVENAVNHGISPKGNDGIIVIGITAASPFMYINIEDNGIGIDKARAEELTSSWNNDSSGCASEDNHGIGLKNVNDRIKLFFGTEYGLELESEKFEGTKVRIRLPY</sequence>
<comment type="caution">
    <text evidence="17">The sequence shown here is derived from an EMBL/GenBank/DDBJ whole genome shotgun (WGS) entry which is preliminary data.</text>
</comment>
<feature type="transmembrane region" description="Helical" evidence="14">
    <location>
        <begin position="20"/>
        <end position="40"/>
    </location>
</feature>
<comment type="catalytic activity">
    <reaction evidence="1">
        <text>ATP + protein L-histidine = ADP + protein N-phospho-L-histidine.</text>
        <dbReference type="EC" id="2.7.13.3"/>
    </reaction>
</comment>
<protein>
    <recommendedName>
        <fullName evidence="3">histidine kinase</fullName>
        <ecNumber evidence="3">2.7.13.3</ecNumber>
    </recommendedName>
</protein>
<keyword evidence="12" id="KW-0902">Two-component regulatory system</keyword>
<evidence type="ECO:0000256" key="1">
    <source>
        <dbReference type="ARBA" id="ARBA00000085"/>
    </source>
</evidence>
<dbReference type="OrthoDB" id="9809348at2"/>
<dbReference type="GO" id="GO:0000155">
    <property type="term" value="F:phosphorelay sensor kinase activity"/>
    <property type="evidence" value="ECO:0007669"/>
    <property type="project" value="InterPro"/>
</dbReference>
<dbReference type="PROSITE" id="PS50885">
    <property type="entry name" value="HAMP"/>
    <property type="match status" value="1"/>
</dbReference>
<organism evidence="17 18">
    <name type="scientific">Anaerobacterium chartisolvens</name>
    <dbReference type="NCBI Taxonomy" id="1297424"/>
    <lineage>
        <taxon>Bacteria</taxon>
        <taxon>Bacillati</taxon>
        <taxon>Bacillota</taxon>
        <taxon>Clostridia</taxon>
        <taxon>Eubacteriales</taxon>
        <taxon>Oscillospiraceae</taxon>
        <taxon>Anaerobacterium</taxon>
    </lineage>
</organism>
<evidence type="ECO:0000256" key="2">
    <source>
        <dbReference type="ARBA" id="ARBA00004651"/>
    </source>
</evidence>
<dbReference type="InterPro" id="IPR004358">
    <property type="entry name" value="Sig_transdc_His_kin-like_C"/>
</dbReference>
<evidence type="ECO:0000256" key="4">
    <source>
        <dbReference type="ARBA" id="ARBA00022475"/>
    </source>
</evidence>
<dbReference type="Pfam" id="PF02518">
    <property type="entry name" value="HATPase_c"/>
    <property type="match status" value="1"/>
</dbReference>
<dbReference type="Pfam" id="PF00672">
    <property type="entry name" value="HAMP"/>
    <property type="match status" value="1"/>
</dbReference>
<dbReference type="Gene3D" id="6.10.340.10">
    <property type="match status" value="1"/>
</dbReference>
<reference evidence="17 18" key="1">
    <citation type="submission" date="2018-07" db="EMBL/GenBank/DDBJ databases">
        <title>Genomic Encyclopedia of Type Strains, Phase IV (KMG-IV): sequencing the most valuable type-strain genomes for metagenomic binning, comparative biology and taxonomic classification.</title>
        <authorList>
            <person name="Goeker M."/>
        </authorList>
    </citation>
    <scope>NUCLEOTIDE SEQUENCE [LARGE SCALE GENOMIC DNA]</scope>
    <source>
        <strain evidence="17 18">DSM 27016</strain>
    </source>
</reference>
<evidence type="ECO:0000256" key="8">
    <source>
        <dbReference type="ARBA" id="ARBA00022741"/>
    </source>
</evidence>
<dbReference type="SMART" id="SM00304">
    <property type="entry name" value="HAMP"/>
    <property type="match status" value="1"/>
</dbReference>
<feature type="domain" description="Histidine kinase" evidence="15">
    <location>
        <begin position="488"/>
        <end position="599"/>
    </location>
</feature>
<dbReference type="InterPro" id="IPR003594">
    <property type="entry name" value="HATPase_dom"/>
</dbReference>
<dbReference type="Pfam" id="PF06580">
    <property type="entry name" value="His_kinase"/>
    <property type="match status" value="1"/>
</dbReference>
<dbReference type="Proteomes" id="UP000253034">
    <property type="component" value="Unassembled WGS sequence"/>
</dbReference>
<keyword evidence="8" id="KW-0547">Nucleotide-binding</keyword>
<dbReference type="InterPro" id="IPR003660">
    <property type="entry name" value="HAMP_dom"/>
</dbReference>
<dbReference type="PANTHER" id="PTHR34220:SF11">
    <property type="entry name" value="SENSOR PROTEIN KINASE HPTS"/>
    <property type="match status" value="1"/>
</dbReference>
<dbReference type="SUPFAM" id="SSF158472">
    <property type="entry name" value="HAMP domain-like"/>
    <property type="match status" value="1"/>
</dbReference>
<dbReference type="InterPro" id="IPR036890">
    <property type="entry name" value="HATPase_C_sf"/>
</dbReference>
<keyword evidence="18" id="KW-1185">Reference proteome</keyword>
<evidence type="ECO:0000259" key="15">
    <source>
        <dbReference type="PROSITE" id="PS50109"/>
    </source>
</evidence>
<name>A0A369AM40_9FIRM</name>
<dbReference type="RefSeq" id="WP_114300182.1">
    <property type="nucleotide sequence ID" value="NZ_QPJT01000042.1"/>
</dbReference>
<evidence type="ECO:0000256" key="11">
    <source>
        <dbReference type="ARBA" id="ARBA00022989"/>
    </source>
</evidence>
<comment type="subcellular location">
    <subcellularLocation>
        <location evidence="2">Cell membrane</location>
        <topology evidence="2">Multi-pass membrane protein</topology>
    </subcellularLocation>
</comment>
<keyword evidence="11 14" id="KW-1133">Transmembrane helix</keyword>
<evidence type="ECO:0000256" key="3">
    <source>
        <dbReference type="ARBA" id="ARBA00012438"/>
    </source>
</evidence>
<dbReference type="PROSITE" id="PS50109">
    <property type="entry name" value="HIS_KIN"/>
    <property type="match status" value="1"/>
</dbReference>
<evidence type="ECO:0000256" key="10">
    <source>
        <dbReference type="ARBA" id="ARBA00022840"/>
    </source>
</evidence>
<keyword evidence="5" id="KW-0597">Phosphoprotein</keyword>
<evidence type="ECO:0000256" key="9">
    <source>
        <dbReference type="ARBA" id="ARBA00022777"/>
    </source>
</evidence>
<proteinExistence type="predicted"/>
<evidence type="ECO:0000313" key="18">
    <source>
        <dbReference type="Proteomes" id="UP000253034"/>
    </source>
</evidence>
<keyword evidence="7 14" id="KW-0812">Transmembrane</keyword>
<dbReference type="CDD" id="cd06225">
    <property type="entry name" value="HAMP"/>
    <property type="match status" value="1"/>
</dbReference>
<keyword evidence="4" id="KW-1003">Cell membrane</keyword>
<dbReference type="EMBL" id="QPJT01000042">
    <property type="protein sequence ID" value="RCX08494.1"/>
    <property type="molecule type" value="Genomic_DNA"/>
</dbReference>
<dbReference type="SMART" id="SM00387">
    <property type="entry name" value="HATPase_c"/>
    <property type="match status" value="1"/>
</dbReference>
<evidence type="ECO:0000256" key="14">
    <source>
        <dbReference type="SAM" id="Phobius"/>
    </source>
</evidence>
<dbReference type="AlphaFoldDB" id="A0A369AM40"/>
<evidence type="ECO:0000313" key="17">
    <source>
        <dbReference type="EMBL" id="RCX08494.1"/>
    </source>
</evidence>
<evidence type="ECO:0000256" key="13">
    <source>
        <dbReference type="ARBA" id="ARBA00023136"/>
    </source>
</evidence>
<dbReference type="InterPro" id="IPR010559">
    <property type="entry name" value="Sig_transdc_His_kin_internal"/>
</dbReference>
<feature type="transmembrane region" description="Helical" evidence="14">
    <location>
        <begin position="308"/>
        <end position="332"/>
    </location>
</feature>
<evidence type="ECO:0000256" key="6">
    <source>
        <dbReference type="ARBA" id="ARBA00022679"/>
    </source>
</evidence>
<accession>A0A369AM40</accession>
<evidence type="ECO:0000259" key="16">
    <source>
        <dbReference type="PROSITE" id="PS50885"/>
    </source>
</evidence>
<keyword evidence="10" id="KW-0067">ATP-binding</keyword>
<dbReference type="PRINTS" id="PR00344">
    <property type="entry name" value="BCTRLSENSOR"/>
</dbReference>
<evidence type="ECO:0000256" key="7">
    <source>
        <dbReference type="ARBA" id="ARBA00022692"/>
    </source>
</evidence>
<keyword evidence="6" id="KW-0808">Transferase</keyword>
<feature type="domain" description="HAMP" evidence="16">
    <location>
        <begin position="329"/>
        <end position="381"/>
    </location>
</feature>
<dbReference type="Gene3D" id="3.30.565.10">
    <property type="entry name" value="Histidine kinase-like ATPase, C-terminal domain"/>
    <property type="match status" value="1"/>
</dbReference>
<evidence type="ECO:0000256" key="12">
    <source>
        <dbReference type="ARBA" id="ARBA00023012"/>
    </source>
</evidence>